<reference evidence="2 3" key="1">
    <citation type="journal article" date="2018" name="Nat. Biotechnol.">
        <title>A standardized bacterial taxonomy based on genome phylogeny substantially revises the tree of life.</title>
        <authorList>
            <person name="Parks D.H."/>
            <person name="Chuvochina M."/>
            <person name="Waite D.W."/>
            <person name="Rinke C."/>
            <person name="Skarshewski A."/>
            <person name="Chaumeil P.A."/>
            <person name="Hugenholtz P."/>
        </authorList>
    </citation>
    <scope>NUCLEOTIDE SEQUENCE [LARGE SCALE GENOMIC DNA]</scope>
    <source>
        <strain evidence="2">UBA7921</strain>
    </source>
</reference>
<dbReference type="Gene3D" id="3.20.20.140">
    <property type="entry name" value="Metal-dependent hydrolases"/>
    <property type="match status" value="1"/>
</dbReference>
<dbReference type="InterPro" id="IPR032466">
    <property type="entry name" value="Metal_Hydrolase"/>
</dbReference>
<sequence>MKLKSKNFVLENVKYYDTDQNRLIFKKKIFVKDGKFSFNCKGDSKDYIKLDCSKYFLFPSFIQIHTHICQNLAKGYAEEMGLYDWLQKRIIPYERSLSKKILSLSCKLSLYELIDSGTTTILDMGTFNYQDVIFEEIENSNIRGFSGNVFMDREFGGFKTDLKNYKKTTRELVEKSKDYKNVTYVLCPRFVPGVTKKGIKTLLELRDKYSLTVHTHSSETIEENDFTLKKYKLSNVEFFKETGLLDGNVVLAHCIFLSEKDIKILKEKKVNVAHCPSANGKLKNGIADITRFYGEGINVGIGSDGAPCNNNMNQILEMRVAKLYQNVKHNKSGLPSKNIFEMATKNGAKSLKLENRTGIVKDGYDADFILVEDDINLSPFNKDVASSLIFSLYPENIKYVFSRGIPLKYAGKVLMYDKKELLKERKKILKYLFSDRF</sequence>
<name>A0A348MJM8_UNCW3</name>
<evidence type="ECO:0000313" key="3">
    <source>
        <dbReference type="Proteomes" id="UP000262454"/>
    </source>
</evidence>
<dbReference type="Pfam" id="PF01979">
    <property type="entry name" value="Amidohydro_1"/>
    <property type="match status" value="1"/>
</dbReference>
<dbReference type="PANTHER" id="PTHR43794:SF5">
    <property type="entry name" value="CHLOROHYDROLASE FAMILY PROTEIN"/>
    <property type="match status" value="1"/>
</dbReference>
<dbReference type="InterPro" id="IPR011059">
    <property type="entry name" value="Metal-dep_hydrolase_composite"/>
</dbReference>
<dbReference type="PANTHER" id="PTHR43794">
    <property type="entry name" value="AMINOHYDROLASE SSNA-RELATED"/>
    <property type="match status" value="1"/>
</dbReference>
<dbReference type="SUPFAM" id="SSF51556">
    <property type="entry name" value="Metallo-dependent hydrolases"/>
    <property type="match status" value="1"/>
</dbReference>
<gene>
    <name evidence="2" type="ORF">DCG82_02475</name>
</gene>
<evidence type="ECO:0000313" key="2">
    <source>
        <dbReference type="EMBL" id="HAF07254.1"/>
    </source>
</evidence>
<feature type="domain" description="Amidohydrolase-related" evidence="1">
    <location>
        <begin position="56"/>
        <end position="404"/>
    </location>
</feature>
<dbReference type="Proteomes" id="UP000262454">
    <property type="component" value="Unassembled WGS sequence"/>
</dbReference>
<dbReference type="SUPFAM" id="SSF51338">
    <property type="entry name" value="Composite domain of metallo-dependent hydrolases"/>
    <property type="match status" value="1"/>
</dbReference>
<comment type="caution">
    <text evidence="2">The sequence shown here is derived from an EMBL/GenBank/DDBJ whole genome shotgun (WGS) entry which is preliminary data.</text>
</comment>
<dbReference type="EMBL" id="DMCX01000014">
    <property type="protein sequence ID" value="HAF07254.1"/>
    <property type="molecule type" value="Genomic_DNA"/>
</dbReference>
<protein>
    <recommendedName>
        <fullName evidence="1">Amidohydrolase-related domain-containing protein</fullName>
    </recommendedName>
</protein>
<evidence type="ECO:0000259" key="1">
    <source>
        <dbReference type="Pfam" id="PF01979"/>
    </source>
</evidence>
<dbReference type="AlphaFoldDB" id="A0A348MJM8"/>
<proteinExistence type="predicted"/>
<dbReference type="GO" id="GO:0016810">
    <property type="term" value="F:hydrolase activity, acting on carbon-nitrogen (but not peptide) bonds"/>
    <property type="evidence" value="ECO:0007669"/>
    <property type="project" value="InterPro"/>
</dbReference>
<dbReference type="InterPro" id="IPR006680">
    <property type="entry name" value="Amidohydro-rel"/>
</dbReference>
<dbReference type="Gene3D" id="2.30.40.10">
    <property type="entry name" value="Urease, subunit C, domain 1"/>
    <property type="match status" value="1"/>
</dbReference>
<organism evidence="2 3">
    <name type="scientific">candidate division WOR-3 bacterium</name>
    <dbReference type="NCBI Taxonomy" id="2052148"/>
    <lineage>
        <taxon>Bacteria</taxon>
        <taxon>Bacteria division WOR-3</taxon>
    </lineage>
</organism>
<accession>A0A348MJM8</accession>
<dbReference type="InterPro" id="IPR050287">
    <property type="entry name" value="MTA/SAH_deaminase"/>
</dbReference>